<dbReference type="PANTHER" id="PTHR43578">
    <property type="entry name" value="NADH-QUINONE OXIDOREDUCTASE SUBUNIT F"/>
    <property type="match status" value="1"/>
</dbReference>
<proteinExistence type="inferred from homology"/>
<dbReference type="Pfam" id="PF10589">
    <property type="entry name" value="NADH_4Fe-4S"/>
    <property type="match status" value="1"/>
</dbReference>
<dbReference type="PANTHER" id="PTHR43578:SF3">
    <property type="entry name" value="NADH-QUINONE OXIDOREDUCTASE SUBUNIT F"/>
    <property type="match status" value="1"/>
</dbReference>
<dbReference type="Pfam" id="PF10531">
    <property type="entry name" value="SLBB"/>
    <property type="match status" value="1"/>
</dbReference>
<dbReference type="RefSeq" id="WP_214296883.1">
    <property type="nucleotide sequence ID" value="NZ_JAHDYS010000004.1"/>
</dbReference>
<keyword evidence="4" id="KW-0408">Iron</keyword>
<dbReference type="InterPro" id="IPR037207">
    <property type="entry name" value="Nuop51_4Fe4S-bd_sf"/>
</dbReference>
<keyword evidence="3" id="KW-0479">Metal-binding</keyword>
<dbReference type="Gene3D" id="1.20.1440.230">
    <property type="entry name" value="NADH-ubiquinone oxidoreductase 51kDa subunit, iron-sulphur binding domain"/>
    <property type="match status" value="1"/>
</dbReference>
<dbReference type="PROSITE" id="PS00645">
    <property type="entry name" value="COMPLEX1_51K_2"/>
    <property type="match status" value="1"/>
</dbReference>
<comment type="caution">
    <text evidence="7">The sequence shown here is derived from an EMBL/GenBank/DDBJ whole genome shotgun (WGS) entry which is preliminary data.</text>
</comment>
<dbReference type="Pfam" id="PF01512">
    <property type="entry name" value="Complex1_51K"/>
    <property type="match status" value="1"/>
</dbReference>
<accession>A0ABS5U682</accession>
<dbReference type="SUPFAM" id="SSF140490">
    <property type="entry name" value="Nqo1C-terminal domain-like"/>
    <property type="match status" value="1"/>
</dbReference>
<comment type="similarity">
    <text evidence="1">Belongs to the complex I 51 kDa subunit family.</text>
</comment>
<dbReference type="NCBIfam" id="NF010120">
    <property type="entry name" value="PRK13596.1"/>
    <property type="match status" value="1"/>
</dbReference>
<evidence type="ECO:0000256" key="4">
    <source>
        <dbReference type="ARBA" id="ARBA00023004"/>
    </source>
</evidence>
<dbReference type="InterPro" id="IPR001949">
    <property type="entry name" value="NADH-UbQ_OxRdtase_51kDa_CS"/>
</dbReference>
<gene>
    <name evidence="7" type="primary">nuoF</name>
    <name evidence="7" type="ORF">KJB30_05195</name>
</gene>
<evidence type="ECO:0000256" key="5">
    <source>
        <dbReference type="ARBA" id="ARBA00023014"/>
    </source>
</evidence>
<dbReference type="InterPro" id="IPR001763">
    <property type="entry name" value="Rhodanese-like_dom"/>
</dbReference>
<sequence length="425" mass="46426">MEQVLFRHNHPDRMVSLEEYRLEGGFEAWAKAVRAMSPDEVQQAVIDSGLRGRGGAGFPTGKKWSFVPRDLPGPRYLICNCDEMEPGTYKDRVLLEKNPYLLVEGMALAAYALQVNHAFIFIRRGYEQAAHNLRQAIDEARRAGLLGSNILAGGFSLELDLHQSAGRYICGEETALMNALEGLRANPRAKPPFPAIKGLWGQPTVVNNVETLANIPAIIERGPAWWKGLAAIPEAAGTKLFCISGHVQKTECIELPLGITLGEIIDGPCGGMRPGSSFKACIPGGASTPYFTSDHWQVAMDFDAVAKAGSRLGTGGIVVFDQNTCMVGATLNLIRFFARESCGWCTPCREGLPFVQHILERIEDGLGRPEDIDILREHVQRLNYAFCALAPGAMGPVEGLLRLFGDELDEHIAKGKCPFKGSRSH</sequence>
<dbReference type="SUPFAM" id="SSF142019">
    <property type="entry name" value="Nqo1 FMN-binding domain-like"/>
    <property type="match status" value="1"/>
</dbReference>
<evidence type="ECO:0000259" key="6">
    <source>
        <dbReference type="PROSITE" id="PS50206"/>
    </source>
</evidence>
<dbReference type="SUPFAM" id="SSF142984">
    <property type="entry name" value="Nqo1 middle domain-like"/>
    <property type="match status" value="1"/>
</dbReference>
<evidence type="ECO:0000256" key="3">
    <source>
        <dbReference type="ARBA" id="ARBA00022723"/>
    </source>
</evidence>
<reference evidence="7 8" key="1">
    <citation type="submission" date="2021-05" db="EMBL/GenBank/DDBJ databases">
        <title>The draft genome of Geobacter chapellei DSM 13688.</title>
        <authorList>
            <person name="Xu Z."/>
            <person name="Masuda Y."/>
            <person name="Itoh H."/>
            <person name="Senoo K."/>
        </authorList>
    </citation>
    <scope>NUCLEOTIDE SEQUENCE [LARGE SCALE GENOMIC DNA]</scope>
    <source>
        <strain evidence="7 8">DSM 13688</strain>
    </source>
</reference>
<evidence type="ECO:0000313" key="7">
    <source>
        <dbReference type="EMBL" id="MBT1071166.1"/>
    </source>
</evidence>
<keyword evidence="2" id="KW-0004">4Fe-4S</keyword>
<keyword evidence="8" id="KW-1185">Reference proteome</keyword>
<keyword evidence="5" id="KW-0411">Iron-sulfur</keyword>
<dbReference type="InterPro" id="IPR011538">
    <property type="entry name" value="Nuo51_FMN-bd"/>
</dbReference>
<dbReference type="InterPro" id="IPR037225">
    <property type="entry name" value="Nuo51_FMN-bd_sf"/>
</dbReference>
<organism evidence="7 8">
    <name type="scientific">Pelotalea chapellei</name>
    <dbReference type="NCBI Taxonomy" id="44671"/>
    <lineage>
        <taxon>Bacteria</taxon>
        <taxon>Pseudomonadati</taxon>
        <taxon>Thermodesulfobacteriota</taxon>
        <taxon>Desulfuromonadia</taxon>
        <taxon>Geobacterales</taxon>
        <taxon>Geobacteraceae</taxon>
        <taxon>Pelotalea</taxon>
    </lineage>
</organism>
<protein>
    <submittedName>
        <fullName evidence="7">NADH-quinone oxidoreductase subunit NuoF</fullName>
    </submittedName>
</protein>
<evidence type="ECO:0000256" key="2">
    <source>
        <dbReference type="ARBA" id="ARBA00022485"/>
    </source>
</evidence>
<dbReference type="EMBL" id="JAHDYS010000004">
    <property type="protein sequence ID" value="MBT1071166.1"/>
    <property type="molecule type" value="Genomic_DNA"/>
</dbReference>
<feature type="domain" description="Rhodanese" evidence="6">
    <location>
        <begin position="20"/>
        <end position="38"/>
    </location>
</feature>
<evidence type="ECO:0000313" key="8">
    <source>
        <dbReference type="Proteomes" id="UP000784128"/>
    </source>
</evidence>
<dbReference type="Gene3D" id="3.10.20.600">
    <property type="match status" value="1"/>
</dbReference>
<dbReference type="InterPro" id="IPR019575">
    <property type="entry name" value="Nuop51_4Fe4S-bd"/>
</dbReference>
<dbReference type="Gene3D" id="6.10.250.1450">
    <property type="match status" value="1"/>
</dbReference>
<name>A0ABS5U682_9BACT</name>
<dbReference type="InterPro" id="IPR019554">
    <property type="entry name" value="Soluble_ligand-bd"/>
</dbReference>
<dbReference type="PROSITE" id="PS50206">
    <property type="entry name" value="RHODANESE_3"/>
    <property type="match status" value="1"/>
</dbReference>
<dbReference type="SMART" id="SM00928">
    <property type="entry name" value="NADH_4Fe-4S"/>
    <property type="match status" value="1"/>
</dbReference>
<dbReference type="Gene3D" id="3.40.50.11540">
    <property type="entry name" value="NADH-ubiquinone oxidoreductase 51kDa subunit"/>
    <property type="match status" value="1"/>
</dbReference>
<evidence type="ECO:0000256" key="1">
    <source>
        <dbReference type="ARBA" id="ARBA00007523"/>
    </source>
</evidence>
<dbReference type="Proteomes" id="UP000784128">
    <property type="component" value="Unassembled WGS sequence"/>
</dbReference>